<gene>
    <name evidence="2" type="ORF">CCMP2556_LOCUS49561</name>
</gene>
<dbReference type="EMBL" id="CAXAMN010026805">
    <property type="protein sequence ID" value="CAK9105957.1"/>
    <property type="molecule type" value="Genomic_DNA"/>
</dbReference>
<evidence type="ECO:0000313" key="2">
    <source>
        <dbReference type="EMBL" id="CAK9105957.1"/>
    </source>
</evidence>
<evidence type="ECO:0000256" key="1">
    <source>
        <dbReference type="SAM" id="MobiDB-lite"/>
    </source>
</evidence>
<organism evidence="2 3">
    <name type="scientific">Durusdinium trenchii</name>
    <dbReference type="NCBI Taxonomy" id="1381693"/>
    <lineage>
        <taxon>Eukaryota</taxon>
        <taxon>Sar</taxon>
        <taxon>Alveolata</taxon>
        <taxon>Dinophyceae</taxon>
        <taxon>Suessiales</taxon>
        <taxon>Symbiodiniaceae</taxon>
        <taxon>Durusdinium</taxon>
    </lineage>
</organism>
<feature type="region of interest" description="Disordered" evidence="1">
    <location>
        <begin position="57"/>
        <end position="132"/>
    </location>
</feature>
<protein>
    <submittedName>
        <fullName evidence="2">Uncharacterized protein</fullName>
    </submittedName>
</protein>
<feature type="compositionally biased region" description="Low complexity" evidence="1">
    <location>
        <begin position="67"/>
        <end position="125"/>
    </location>
</feature>
<reference evidence="2 3" key="1">
    <citation type="submission" date="2024-02" db="EMBL/GenBank/DDBJ databases">
        <authorList>
            <person name="Chen Y."/>
            <person name="Shah S."/>
            <person name="Dougan E. K."/>
            <person name="Thang M."/>
            <person name="Chan C."/>
        </authorList>
    </citation>
    <scope>NUCLEOTIDE SEQUENCE [LARGE SCALE GENOMIC DNA]</scope>
</reference>
<evidence type="ECO:0000313" key="3">
    <source>
        <dbReference type="Proteomes" id="UP001642484"/>
    </source>
</evidence>
<sequence length="132" mass="14108">MCAGELSLGARECLGWGGLSQPSTIDLSCCLHVPRRAMRFCVLSVRFDSPLRAVSGTTKQLQHTKHLQSTTKQLQQTTKEQQQQHTQRRSSSSRSRPPSASSSSRRPGACRAPSAAAPSAAAAAAADHRKPG</sequence>
<accession>A0ABP0S0R6</accession>
<proteinExistence type="predicted"/>
<dbReference type="Proteomes" id="UP001642484">
    <property type="component" value="Unassembled WGS sequence"/>
</dbReference>
<comment type="caution">
    <text evidence="2">The sequence shown here is derived from an EMBL/GenBank/DDBJ whole genome shotgun (WGS) entry which is preliminary data.</text>
</comment>
<name>A0ABP0S0R6_9DINO</name>
<keyword evidence="3" id="KW-1185">Reference proteome</keyword>